<name>A0A7W9JJB0_9MICC</name>
<proteinExistence type="predicted"/>
<feature type="transmembrane region" description="Helical" evidence="1">
    <location>
        <begin position="109"/>
        <end position="131"/>
    </location>
</feature>
<dbReference type="Proteomes" id="UP000567246">
    <property type="component" value="Unassembled WGS sequence"/>
</dbReference>
<reference evidence="2 3" key="1">
    <citation type="submission" date="2020-08" db="EMBL/GenBank/DDBJ databases">
        <title>Sequencing the genomes of 1000 actinobacteria strains.</title>
        <authorList>
            <person name="Klenk H.-P."/>
        </authorList>
    </citation>
    <scope>NUCLEOTIDE SEQUENCE [LARGE SCALE GENOMIC DNA]</scope>
    <source>
        <strain evidence="2 3">DSM 17945</strain>
    </source>
</reference>
<evidence type="ECO:0000313" key="2">
    <source>
        <dbReference type="EMBL" id="MBB5848916.1"/>
    </source>
</evidence>
<dbReference type="RefSeq" id="WP_184172230.1">
    <property type="nucleotide sequence ID" value="NZ_JACHMW010000001.1"/>
</dbReference>
<dbReference type="EMBL" id="JACHMW010000001">
    <property type="protein sequence ID" value="MBB5848916.1"/>
    <property type="molecule type" value="Genomic_DNA"/>
</dbReference>
<feature type="transmembrane region" description="Helical" evidence="1">
    <location>
        <begin position="85"/>
        <end position="103"/>
    </location>
</feature>
<keyword evidence="1" id="KW-0812">Transmembrane</keyword>
<gene>
    <name evidence="2" type="ORF">HDA33_001480</name>
</gene>
<accession>A0A7W9JJB0</accession>
<keyword evidence="1" id="KW-1133">Transmembrane helix</keyword>
<dbReference type="AlphaFoldDB" id="A0A7W9JJB0"/>
<comment type="caution">
    <text evidence="2">The sequence shown here is derived from an EMBL/GenBank/DDBJ whole genome shotgun (WGS) entry which is preliminary data.</text>
</comment>
<feature type="transmembrane region" description="Helical" evidence="1">
    <location>
        <begin position="17"/>
        <end position="40"/>
    </location>
</feature>
<organism evidence="2 3">
    <name type="scientific">Micrococcus endophyticus</name>
    <dbReference type="NCBI Taxonomy" id="455343"/>
    <lineage>
        <taxon>Bacteria</taxon>
        <taxon>Bacillati</taxon>
        <taxon>Actinomycetota</taxon>
        <taxon>Actinomycetes</taxon>
        <taxon>Micrococcales</taxon>
        <taxon>Micrococcaceae</taxon>
        <taxon>Micrococcus</taxon>
    </lineage>
</organism>
<evidence type="ECO:0000256" key="1">
    <source>
        <dbReference type="SAM" id="Phobius"/>
    </source>
</evidence>
<sequence>MTPESPSPSGRASRDRILLMVASLSWAAVFPGGLLAPLLIPPDRLAADAVPFVLAQGVLTALPLLGAVAALMIGSRPDRRSVTGLIVAALLAQAVASAGRVMSGVPPDGIGLVWIQWAGELALLACGVVALRRAALPS</sequence>
<keyword evidence="3" id="KW-1185">Reference proteome</keyword>
<feature type="transmembrane region" description="Helical" evidence="1">
    <location>
        <begin position="52"/>
        <end position="73"/>
    </location>
</feature>
<keyword evidence="1" id="KW-0472">Membrane</keyword>
<protein>
    <submittedName>
        <fullName evidence="2">Uncharacterized protein</fullName>
    </submittedName>
</protein>
<evidence type="ECO:0000313" key="3">
    <source>
        <dbReference type="Proteomes" id="UP000567246"/>
    </source>
</evidence>